<gene>
    <name evidence="1" type="ORF">CCMSSC00406_0000382</name>
</gene>
<evidence type="ECO:0000313" key="2">
    <source>
        <dbReference type="Proteomes" id="UP000824881"/>
    </source>
</evidence>
<protein>
    <submittedName>
        <fullName evidence="1">Uncharacterized protein</fullName>
    </submittedName>
</protein>
<accession>A0ACB7IXE6</accession>
<sequence>MAKKKKTQLKPVSRGFATTSVAKKVEPVEEEIRPEETPADPEPRIGPADADAGLQVNSNASGVEDAKAIALQAIVDSNQDKVAKEINRTINLIEQDRRFTQTLPELELDQSFVDYIAQLAIEYKVLENKWSLDVSQEKALTRLGITYGVLRRLGFSESRVEECLRSIAGIGLEEAYDWLYLHCSEQELSGTSYDKESSDGLTSAPQTPSSWTSQTPSTPRTPSSAQLLLPQTPTIPMSPLNPNAPVFTPSFPVSPPPKDLGRTSDVIDVEDPNSEHAKIRAQLFELERIKSGKDASLINELQIKLKKLSQHYFFDARDAEALYRVERENISASTLRARLQGLAEVPSLPSPPLVDNPPVKVATPQPSTQPERDIFDDADEGGLLEILDEMPATATDSQGTTVKIYDMSFPKHWSGRTPEKLLAEKVSKLDKYAVVSYSDLAGVSRAKRASVKVRWVGQTVDEWSMVDVACYDDVQARHYVATMALHSLSHPSKEGGFVVDNVTAASVSFVRSFPACLRDLWDEFEEARKAAANSHNRNVWDMLQSVLDTKINSNELDEKENRRGLGAGATIPSRVKPRREVQDTFSEQLMLEFQARQASSVIIPIQEQRNTLPIAAHRQHIIETLDSSQVLVLSGETGCGKSTQVPAFLLEDQLSQGKPCRIFCTEPRRISAISLAHRVSQELGDPPNAVGTLASLIGYSIRLESNTTRNTRLTFVTNGIALRMLEDGSGSGGQGTAFDDITHIVVDEVGVRDAHNCGFLNVLIVYGSETWLTLVSRVILMSATMEADKVSAYFDGCPVLQVPGRTYPVEVRYLEDAVEWTKWHITEDSPHARRLNDNFYKGKARADWSEDITEGIDNDSDDPDNEKVQLGKRYSAKTTKAINLFDERTIPYDLIMRLLEQMCTDGEEYSRYSAAVLIFMPGLREIRRMNDLLMEHQYFGSSNFCVYPLHSTLSSENQSAVFDIPPPGIRKIVIATNIAETGITIPDITCVIDSGKHREMRFDEKRQISRLIETFIARSNAAQRRGRAGRVQDGLCFHLFTKSRHDTKLAPQPLPEMMRLSLSDLALRIKIMKLQLGKSIDDVLSRALDPPVAINVQRAISSLVKALTPQEDITPMGVLLSKLPTDVHLGKFLLVATIFRCLDPALTIAAALNSKSPFVTPFGLEQEADRAKHSFRTENSDFLTVHNAFASWRRASDNGSFVRNFCKRNYLSQQNLQQIEELRQQFLGYLVDSRFIQVDASFVRELNRARYSRGRTRFVMVPHDLDSNSSNVDLLNAALVAGLYPKILSIDSQTGQMRTILNNQQASFHPSSINFGRKPADFGVNYLAYFTLMRSKKLYAWETSPVNDIAMVLLCGEMETKLVADSVFIDRKLRYKVSPKVNIALKLLRAQLANLLAKQYRGKVLTESLMLWYDIALMILGKVNPNQEERSIQVAG</sequence>
<organism evidence="1 2">
    <name type="scientific">Pleurotus cornucopiae</name>
    <name type="common">Cornucopia mushroom</name>
    <dbReference type="NCBI Taxonomy" id="5321"/>
    <lineage>
        <taxon>Eukaryota</taxon>
        <taxon>Fungi</taxon>
        <taxon>Dikarya</taxon>
        <taxon>Basidiomycota</taxon>
        <taxon>Agaricomycotina</taxon>
        <taxon>Agaricomycetes</taxon>
        <taxon>Agaricomycetidae</taxon>
        <taxon>Agaricales</taxon>
        <taxon>Pleurotineae</taxon>
        <taxon>Pleurotaceae</taxon>
        <taxon>Pleurotus</taxon>
    </lineage>
</organism>
<proteinExistence type="predicted"/>
<dbReference type="Proteomes" id="UP000824881">
    <property type="component" value="Unassembled WGS sequence"/>
</dbReference>
<evidence type="ECO:0000313" key="1">
    <source>
        <dbReference type="EMBL" id="KAG9222929.1"/>
    </source>
</evidence>
<dbReference type="EMBL" id="WQMT02000005">
    <property type="protein sequence ID" value="KAG9222929.1"/>
    <property type="molecule type" value="Genomic_DNA"/>
</dbReference>
<keyword evidence="2" id="KW-1185">Reference proteome</keyword>
<name>A0ACB7IXE6_PLECO</name>
<comment type="caution">
    <text evidence="1">The sequence shown here is derived from an EMBL/GenBank/DDBJ whole genome shotgun (WGS) entry which is preliminary data.</text>
</comment>
<reference evidence="1 2" key="1">
    <citation type="journal article" date="2021" name="Appl. Environ. Microbiol.">
        <title>Genetic linkage and physical mapping for an oyster mushroom Pleurotus cornucopiae and QTL analysis for the trait cap color.</title>
        <authorList>
            <person name="Zhang Y."/>
            <person name="Gao W."/>
            <person name="Sonnenberg A."/>
            <person name="Chen Q."/>
            <person name="Zhang J."/>
            <person name="Huang C."/>
        </authorList>
    </citation>
    <scope>NUCLEOTIDE SEQUENCE [LARGE SCALE GENOMIC DNA]</scope>
    <source>
        <strain evidence="1">CCMSSC00406</strain>
    </source>
</reference>